<gene>
    <name evidence="3" type="ORF">HannXRQ_Chr11g0330391</name>
    <name evidence="2" type="ORF">HanXRQr2_Chr11g0474511</name>
</gene>
<name>A0A251T9I9_HELAN</name>
<evidence type="ECO:0000256" key="1">
    <source>
        <dbReference type="SAM" id="MobiDB-lite"/>
    </source>
</evidence>
<organism evidence="3 4">
    <name type="scientific">Helianthus annuus</name>
    <name type="common">Common sunflower</name>
    <dbReference type="NCBI Taxonomy" id="4232"/>
    <lineage>
        <taxon>Eukaryota</taxon>
        <taxon>Viridiplantae</taxon>
        <taxon>Streptophyta</taxon>
        <taxon>Embryophyta</taxon>
        <taxon>Tracheophyta</taxon>
        <taxon>Spermatophyta</taxon>
        <taxon>Magnoliopsida</taxon>
        <taxon>eudicotyledons</taxon>
        <taxon>Gunneridae</taxon>
        <taxon>Pentapetalae</taxon>
        <taxon>asterids</taxon>
        <taxon>campanulids</taxon>
        <taxon>Asterales</taxon>
        <taxon>Asteraceae</taxon>
        <taxon>Asteroideae</taxon>
        <taxon>Heliantheae alliance</taxon>
        <taxon>Heliantheae</taxon>
        <taxon>Helianthus</taxon>
    </lineage>
</organism>
<keyword evidence="4" id="KW-1185">Reference proteome</keyword>
<dbReference type="AlphaFoldDB" id="A0A251T9I9"/>
<evidence type="ECO:0000313" key="2">
    <source>
        <dbReference type="EMBL" id="KAF5780667.1"/>
    </source>
</evidence>
<feature type="region of interest" description="Disordered" evidence="1">
    <location>
        <begin position="1"/>
        <end position="50"/>
    </location>
</feature>
<dbReference type="Gramene" id="mRNA:HanXRQr2_Chr11g0474511">
    <property type="protein sequence ID" value="mRNA:HanXRQr2_Chr11g0474511"/>
    <property type="gene ID" value="HanXRQr2_Chr11g0474511"/>
</dbReference>
<feature type="compositionally biased region" description="Basic and acidic residues" evidence="1">
    <location>
        <begin position="1"/>
        <end position="14"/>
    </location>
</feature>
<sequence>MAANEDQKRERTTEMEPTSEDGSGAAIPSSGASLSRRGRDSKSMKLWKGKIAAEQLPEADRKLGRNLLM</sequence>
<dbReference type="Proteomes" id="UP000215914">
    <property type="component" value="Chromosome 11"/>
</dbReference>
<protein>
    <submittedName>
        <fullName evidence="3">Uncharacterized protein</fullName>
    </submittedName>
</protein>
<evidence type="ECO:0000313" key="3">
    <source>
        <dbReference type="EMBL" id="OTG07433.1"/>
    </source>
</evidence>
<accession>A0A251T9I9</accession>
<reference evidence="2" key="3">
    <citation type="submission" date="2020-06" db="EMBL/GenBank/DDBJ databases">
        <title>Helianthus annuus Genome sequencing and assembly Release 2.</title>
        <authorList>
            <person name="Gouzy J."/>
            <person name="Langlade N."/>
            <person name="Munos S."/>
        </authorList>
    </citation>
    <scope>NUCLEOTIDE SEQUENCE</scope>
    <source>
        <tissue evidence="2">Leaves</tissue>
    </source>
</reference>
<reference evidence="3" key="2">
    <citation type="submission" date="2017-02" db="EMBL/GenBank/DDBJ databases">
        <title>Sunflower complete genome.</title>
        <authorList>
            <person name="Langlade N."/>
            <person name="Munos S."/>
        </authorList>
    </citation>
    <scope>NUCLEOTIDE SEQUENCE [LARGE SCALE GENOMIC DNA]</scope>
    <source>
        <tissue evidence="3">Leaves</tissue>
    </source>
</reference>
<dbReference type="InParanoid" id="A0A251T9I9"/>
<reference evidence="2 4" key="1">
    <citation type="journal article" date="2017" name="Nature">
        <title>The sunflower genome provides insights into oil metabolism, flowering and Asterid evolution.</title>
        <authorList>
            <person name="Badouin H."/>
            <person name="Gouzy J."/>
            <person name="Grassa C.J."/>
            <person name="Murat F."/>
            <person name="Staton S.E."/>
            <person name="Cottret L."/>
            <person name="Lelandais-Briere C."/>
            <person name="Owens G.L."/>
            <person name="Carrere S."/>
            <person name="Mayjonade B."/>
            <person name="Legrand L."/>
            <person name="Gill N."/>
            <person name="Kane N.C."/>
            <person name="Bowers J.E."/>
            <person name="Hubner S."/>
            <person name="Bellec A."/>
            <person name="Berard A."/>
            <person name="Berges H."/>
            <person name="Blanchet N."/>
            <person name="Boniface M.C."/>
            <person name="Brunel D."/>
            <person name="Catrice O."/>
            <person name="Chaidir N."/>
            <person name="Claudel C."/>
            <person name="Donnadieu C."/>
            <person name="Faraut T."/>
            <person name="Fievet G."/>
            <person name="Helmstetter N."/>
            <person name="King M."/>
            <person name="Knapp S.J."/>
            <person name="Lai Z."/>
            <person name="Le Paslier M.C."/>
            <person name="Lippi Y."/>
            <person name="Lorenzon L."/>
            <person name="Mandel J.R."/>
            <person name="Marage G."/>
            <person name="Marchand G."/>
            <person name="Marquand E."/>
            <person name="Bret-Mestries E."/>
            <person name="Morien E."/>
            <person name="Nambeesan S."/>
            <person name="Nguyen T."/>
            <person name="Pegot-Espagnet P."/>
            <person name="Pouilly N."/>
            <person name="Raftis F."/>
            <person name="Sallet E."/>
            <person name="Schiex T."/>
            <person name="Thomas J."/>
            <person name="Vandecasteele C."/>
            <person name="Vares D."/>
            <person name="Vear F."/>
            <person name="Vautrin S."/>
            <person name="Crespi M."/>
            <person name="Mangin B."/>
            <person name="Burke J.M."/>
            <person name="Salse J."/>
            <person name="Munos S."/>
            <person name="Vincourt P."/>
            <person name="Rieseberg L.H."/>
            <person name="Langlade N.B."/>
        </authorList>
    </citation>
    <scope>NUCLEOTIDE SEQUENCE [LARGE SCALE GENOMIC DNA]</scope>
    <source>
        <strain evidence="4">cv. SF193</strain>
        <tissue evidence="2">Leaves</tissue>
    </source>
</reference>
<dbReference type="EMBL" id="MNCJ02000326">
    <property type="protein sequence ID" value="KAF5780667.1"/>
    <property type="molecule type" value="Genomic_DNA"/>
</dbReference>
<proteinExistence type="predicted"/>
<feature type="compositionally biased region" description="Low complexity" evidence="1">
    <location>
        <begin position="22"/>
        <end position="35"/>
    </location>
</feature>
<evidence type="ECO:0000313" key="4">
    <source>
        <dbReference type="Proteomes" id="UP000215914"/>
    </source>
</evidence>
<dbReference type="EMBL" id="CM007900">
    <property type="protein sequence ID" value="OTG07433.1"/>
    <property type="molecule type" value="Genomic_DNA"/>
</dbReference>